<gene>
    <name evidence="1" type="ORF">TrLO_g1272</name>
</gene>
<dbReference type="Proteomes" id="UP001165122">
    <property type="component" value="Unassembled WGS sequence"/>
</dbReference>
<reference evidence="2" key="1">
    <citation type="journal article" date="2023" name="Commun. Biol.">
        <title>Genome analysis of Parmales, the sister group of diatoms, reveals the evolutionary specialization of diatoms from phago-mixotrophs to photoautotrophs.</title>
        <authorList>
            <person name="Ban H."/>
            <person name="Sato S."/>
            <person name="Yoshikawa S."/>
            <person name="Yamada K."/>
            <person name="Nakamura Y."/>
            <person name="Ichinomiya M."/>
            <person name="Sato N."/>
            <person name="Blanc-Mathieu R."/>
            <person name="Endo H."/>
            <person name="Kuwata A."/>
            <person name="Ogata H."/>
        </authorList>
    </citation>
    <scope>NUCLEOTIDE SEQUENCE [LARGE SCALE GENOMIC DNA]</scope>
    <source>
        <strain evidence="2">NIES 3700</strain>
    </source>
</reference>
<evidence type="ECO:0000313" key="2">
    <source>
        <dbReference type="Proteomes" id="UP001165122"/>
    </source>
</evidence>
<protein>
    <submittedName>
        <fullName evidence="1">Uncharacterized protein</fullName>
    </submittedName>
</protein>
<sequence length="219" mass="24784">MPIISLPTHSPLLSIPPSSVLLLPSKNLLTFSPSPLSFSETTVIYSFNASSPLINEFIKPYVQCNISSTNFLLTFENIWSQILTLLKSTELPISFQNFNQRTCYDLLQSHSSWTSVLTVILEFRNYIKRDTLLIQGFRETGDSGILIKLLNYRYMDGVESKGLKFLKEFGGKLKSMCENVGGVEGERGERSGYGRKVLGVLEEFEGRLKGLKEEENLRR</sequence>
<accession>A0A9W7FC99</accession>
<comment type="caution">
    <text evidence="1">The sequence shown here is derived from an EMBL/GenBank/DDBJ whole genome shotgun (WGS) entry which is preliminary data.</text>
</comment>
<name>A0A9W7FC99_9STRA</name>
<keyword evidence="2" id="KW-1185">Reference proteome</keyword>
<dbReference type="EMBL" id="BRXW01000138">
    <property type="protein sequence ID" value="GMI09478.1"/>
    <property type="molecule type" value="Genomic_DNA"/>
</dbReference>
<evidence type="ECO:0000313" key="1">
    <source>
        <dbReference type="EMBL" id="GMI09478.1"/>
    </source>
</evidence>
<organism evidence="1 2">
    <name type="scientific">Triparma laevis f. longispina</name>
    <dbReference type="NCBI Taxonomy" id="1714387"/>
    <lineage>
        <taxon>Eukaryota</taxon>
        <taxon>Sar</taxon>
        <taxon>Stramenopiles</taxon>
        <taxon>Ochrophyta</taxon>
        <taxon>Bolidophyceae</taxon>
        <taxon>Parmales</taxon>
        <taxon>Triparmaceae</taxon>
        <taxon>Triparma</taxon>
    </lineage>
</organism>
<proteinExistence type="predicted"/>
<dbReference type="AlphaFoldDB" id="A0A9W7FC99"/>